<evidence type="ECO:0008006" key="3">
    <source>
        <dbReference type="Google" id="ProtNLM"/>
    </source>
</evidence>
<proteinExistence type="predicted"/>
<accession>A0ABQ9CL91</accession>
<sequence>MMKTLMRQAVSLQPMGVHDGPGIYLKLLEDAMLEQVEEAPIQPVFIEVLQLPDHHHGPPMDFLRQVHILLVLEVSELDRGLQGEKEDLENYSPVSLISIPGKVMEQILMEVNTRHVEEKFLRSSQHGFTKGKSSLANVIAFYDG</sequence>
<comment type="caution">
    <text evidence="1">The sequence shown here is derived from an EMBL/GenBank/DDBJ whole genome shotgun (WGS) entry which is preliminary data.</text>
</comment>
<protein>
    <recommendedName>
        <fullName evidence="3">Reverse transcriptase domain-containing protein</fullName>
    </recommendedName>
</protein>
<keyword evidence="2" id="KW-1185">Reference proteome</keyword>
<organism evidence="1 2">
    <name type="scientific">Willisornis vidua</name>
    <name type="common">Xingu scale-backed antbird</name>
    <dbReference type="NCBI Taxonomy" id="1566151"/>
    <lineage>
        <taxon>Eukaryota</taxon>
        <taxon>Metazoa</taxon>
        <taxon>Chordata</taxon>
        <taxon>Craniata</taxon>
        <taxon>Vertebrata</taxon>
        <taxon>Euteleostomi</taxon>
        <taxon>Archelosauria</taxon>
        <taxon>Archosauria</taxon>
        <taxon>Dinosauria</taxon>
        <taxon>Saurischia</taxon>
        <taxon>Theropoda</taxon>
        <taxon>Coelurosauria</taxon>
        <taxon>Aves</taxon>
        <taxon>Neognathae</taxon>
        <taxon>Neoaves</taxon>
        <taxon>Telluraves</taxon>
        <taxon>Australaves</taxon>
        <taxon>Passeriformes</taxon>
        <taxon>Thamnophilidae</taxon>
        <taxon>Willisornis</taxon>
    </lineage>
</organism>
<reference evidence="1" key="1">
    <citation type="submission" date="2019-10" db="EMBL/GenBank/DDBJ databases">
        <authorList>
            <person name="Soares A.E.R."/>
            <person name="Aleixo A."/>
            <person name="Schneider P."/>
            <person name="Miyaki C.Y."/>
            <person name="Schneider M.P."/>
            <person name="Mello C."/>
            <person name="Vasconcelos A.T.R."/>
        </authorList>
    </citation>
    <scope>NUCLEOTIDE SEQUENCE</scope>
    <source>
        <tissue evidence="1">Muscle</tissue>
    </source>
</reference>
<name>A0ABQ9CL91_9PASS</name>
<dbReference type="Proteomes" id="UP001145742">
    <property type="component" value="Unassembled WGS sequence"/>
</dbReference>
<dbReference type="EMBL" id="WHWB01034758">
    <property type="protein sequence ID" value="KAJ7404660.1"/>
    <property type="molecule type" value="Genomic_DNA"/>
</dbReference>
<evidence type="ECO:0000313" key="1">
    <source>
        <dbReference type="EMBL" id="KAJ7404660.1"/>
    </source>
</evidence>
<gene>
    <name evidence="1" type="ORF">WISP_144076</name>
</gene>
<evidence type="ECO:0000313" key="2">
    <source>
        <dbReference type="Proteomes" id="UP001145742"/>
    </source>
</evidence>